<evidence type="ECO:0000313" key="3">
    <source>
        <dbReference type="Proteomes" id="UP000494040"/>
    </source>
</evidence>
<feature type="region of interest" description="Disordered" evidence="1">
    <location>
        <begin position="186"/>
        <end position="244"/>
    </location>
</feature>
<dbReference type="AlphaFoldDB" id="A0A8I6SSB8"/>
<feature type="compositionally biased region" description="Basic and acidic residues" evidence="1">
    <location>
        <begin position="125"/>
        <end position="160"/>
    </location>
</feature>
<proteinExistence type="predicted"/>
<evidence type="ECO:0000313" key="2">
    <source>
        <dbReference type="EnsemblMetazoa" id="XP_024086222.1"/>
    </source>
</evidence>
<evidence type="ECO:0000256" key="1">
    <source>
        <dbReference type="SAM" id="MobiDB-lite"/>
    </source>
</evidence>
<feature type="compositionally biased region" description="Polar residues" evidence="1">
    <location>
        <begin position="226"/>
        <end position="235"/>
    </location>
</feature>
<protein>
    <submittedName>
        <fullName evidence="2">Uncharacterized protein</fullName>
    </submittedName>
</protein>
<reference evidence="2" key="1">
    <citation type="submission" date="2022-01" db="UniProtKB">
        <authorList>
            <consortium name="EnsemblMetazoa"/>
        </authorList>
    </citation>
    <scope>IDENTIFICATION</scope>
</reference>
<feature type="compositionally biased region" description="Basic and acidic residues" evidence="1">
    <location>
        <begin position="68"/>
        <end position="80"/>
    </location>
</feature>
<accession>A0A8I6SSB8</accession>
<keyword evidence="3" id="KW-1185">Reference proteome</keyword>
<dbReference type="RefSeq" id="XP_024086222.1">
    <property type="nucleotide sequence ID" value="XM_024230454.1"/>
</dbReference>
<feature type="region of interest" description="Disordered" evidence="1">
    <location>
        <begin position="66"/>
        <end position="160"/>
    </location>
</feature>
<dbReference type="EnsemblMetazoa" id="XM_024230454.1">
    <property type="protein sequence ID" value="XP_024086222.1"/>
    <property type="gene ID" value="LOC112128403"/>
</dbReference>
<dbReference type="GeneID" id="112128403"/>
<sequence length="400" mass="46353">MLFQVRNSAGKNEDVKNGRVPSDELYTKAIFTNINSSLLNTTNDTIGKVANVIEVPDNSTYKYANPLKQKEKYNSDDKPMNDTFKGEILTKGGINDNKLKSDRKVSGKTRRKRQAADYYDDYEGDYDHSPKSKPTDDYYDQYDHGKNPRNQDYDSSERDTYDIHGYNKETEATRSPQKQYQPAYTIKGKGKSSSGLHSGRPVVFSQGKPKRPAQYYKGNRHYPGGATSTSQMTMSHKTEPNGDHHHHHYYDGLKETHYRPKGVSQTTYDSDGPVKVYRQQSGKHKHYHHVKIPSKNNKEMTSSEEEEYFNPEELTTKELEDIYKTYDDADIARDVFLDTRPKRPTKTLFPQVAKSKEEVDNIFKKVQGYLSRSKPKSTRKTPNKPKSYKNYWELDYRIRK</sequence>
<dbReference type="Proteomes" id="UP000494040">
    <property type="component" value="Unassembled WGS sequence"/>
</dbReference>
<name>A0A8I6SSB8_CIMLE</name>
<organism evidence="2 3">
    <name type="scientific">Cimex lectularius</name>
    <name type="common">Bed bug</name>
    <name type="synonym">Acanthia lectularia</name>
    <dbReference type="NCBI Taxonomy" id="79782"/>
    <lineage>
        <taxon>Eukaryota</taxon>
        <taxon>Metazoa</taxon>
        <taxon>Ecdysozoa</taxon>
        <taxon>Arthropoda</taxon>
        <taxon>Hexapoda</taxon>
        <taxon>Insecta</taxon>
        <taxon>Pterygota</taxon>
        <taxon>Neoptera</taxon>
        <taxon>Paraneoptera</taxon>
        <taxon>Hemiptera</taxon>
        <taxon>Heteroptera</taxon>
        <taxon>Panheteroptera</taxon>
        <taxon>Cimicomorpha</taxon>
        <taxon>Cimicidae</taxon>
        <taxon>Cimex</taxon>
    </lineage>
</organism>
<dbReference type="KEGG" id="clec:112128403"/>